<dbReference type="Proteomes" id="UP000292282">
    <property type="component" value="Unassembled WGS sequence"/>
</dbReference>
<accession>A0A4Q9LYQ7</accession>
<dbReference type="VEuPathDB" id="MicrosporidiaDB:CWI38_0407p0040"/>
<proteinExistence type="predicted"/>
<protein>
    <submittedName>
        <fullName evidence="1">Uncharacterized protein</fullName>
    </submittedName>
</protein>
<dbReference type="EMBL" id="PITK01000407">
    <property type="protein sequence ID" value="TBU13516.1"/>
    <property type="molecule type" value="Genomic_DNA"/>
</dbReference>
<comment type="caution">
    <text evidence="1">The sequence shown here is derived from an EMBL/GenBank/DDBJ whole genome shotgun (WGS) entry which is preliminary data.</text>
</comment>
<gene>
    <name evidence="1" type="ORF">CWI38_0407p0040</name>
</gene>
<organism evidence="1 2">
    <name type="scientific">Hamiltosporidium tvaerminnensis</name>
    <dbReference type="NCBI Taxonomy" id="1176355"/>
    <lineage>
        <taxon>Eukaryota</taxon>
        <taxon>Fungi</taxon>
        <taxon>Fungi incertae sedis</taxon>
        <taxon>Microsporidia</taxon>
        <taxon>Dubosqiidae</taxon>
        <taxon>Hamiltosporidium</taxon>
    </lineage>
</organism>
<keyword evidence="2" id="KW-1185">Reference proteome</keyword>
<name>A0A4Q9LYQ7_9MICR</name>
<dbReference type="AlphaFoldDB" id="A0A4Q9LYQ7"/>
<reference evidence="1 2" key="1">
    <citation type="submission" date="2017-12" db="EMBL/GenBank/DDBJ databases">
        <authorList>
            <person name="Pombert J.-F."/>
            <person name="Haag K.L."/>
            <person name="Ebert D."/>
        </authorList>
    </citation>
    <scope>NUCLEOTIDE SEQUENCE [LARGE SCALE GENOMIC DNA]</scope>
    <source>
        <strain evidence="1">IL-G-3</strain>
    </source>
</reference>
<evidence type="ECO:0000313" key="1">
    <source>
        <dbReference type="EMBL" id="TBU13516.1"/>
    </source>
</evidence>
<evidence type="ECO:0000313" key="2">
    <source>
        <dbReference type="Proteomes" id="UP000292282"/>
    </source>
</evidence>
<sequence length="186" mass="21654">MKNEIIKLFVYIRTSIPEEILSLFDIFLNLKSIEIYNFPHKIAKTSFSELIVLKFIDKLILQKCRITEDFINLFVKNCKYIDIKNTLFYESGNEIEEFNIIHDFEDNHINVLLLLQLLDNLKCFAIPGKNISKILFTNELRSFLSNKTLENFAINSIESSSVKTVFFIACKIVEKFHFGSGFSPGH</sequence>